<dbReference type="Gene3D" id="2.40.10.10">
    <property type="entry name" value="Trypsin-like serine proteases"/>
    <property type="match status" value="1"/>
</dbReference>
<dbReference type="PANTHER" id="PTHR24253">
    <property type="entry name" value="TRANSMEMBRANE PROTEASE SERINE"/>
    <property type="match status" value="1"/>
</dbReference>
<comment type="similarity">
    <text evidence="7">Belongs to the peptidase S1 family. CLIP subfamily.</text>
</comment>
<dbReference type="PROSITE" id="PS50240">
    <property type="entry name" value="TRYPSIN_DOM"/>
    <property type="match status" value="1"/>
</dbReference>
<dbReference type="GO" id="GO:0004252">
    <property type="term" value="F:serine-type endopeptidase activity"/>
    <property type="evidence" value="ECO:0007669"/>
    <property type="project" value="InterPro"/>
</dbReference>
<dbReference type="AlphaFoldDB" id="A0A5N3VVM7"/>
<dbReference type="InterPro" id="IPR043504">
    <property type="entry name" value="Peptidase_S1_PA_chymotrypsin"/>
</dbReference>
<dbReference type="CDD" id="cd00190">
    <property type="entry name" value="Tryp_SPc"/>
    <property type="match status" value="1"/>
</dbReference>
<sequence length="238" mass="25827">MFQSSLGLILFNVTSLDSQSCLLFPLPPYLCVCVCVCVLVGGNLLNTYTEMLSLGSSLWSALILASTFADSSCLCSSSCQPGMCPKKEDEALMDLTSSVLFSQGPRPCDTSNKLQEVQLPLVPLYLCQQLYGQTNIQPDMLCAGNIRDMKTACQGDSGSPLVCEFSHTWVQIGVVSWGKGCTYPMFPTVFARVSFFSRWIQHHIENIPLPLQPLPALSPTPGAIINVLMTSLAALSML</sequence>
<feature type="domain" description="Peptidase S1" evidence="8">
    <location>
        <begin position="51"/>
        <end position="205"/>
    </location>
</feature>
<dbReference type="FunFam" id="2.40.10.10:FF:000002">
    <property type="entry name" value="Transmembrane protease serine"/>
    <property type="match status" value="1"/>
</dbReference>
<proteinExistence type="inferred from homology"/>
<dbReference type="Proteomes" id="UP000326062">
    <property type="component" value="Unassembled WGS sequence"/>
</dbReference>
<evidence type="ECO:0000256" key="1">
    <source>
        <dbReference type="ARBA" id="ARBA00022670"/>
    </source>
</evidence>
<dbReference type="InterPro" id="IPR001254">
    <property type="entry name" value="Trypsin_dom"/>
</dbReference>
<comment type="caution">
    <text evidence="9">The sequence shown here is derived from an EMBL/GenBank/DDBJ whole genome shotgun (WGS) entry which is preliminary data.</text>
</comment>
<reference evidence="9 10" key="1">
    <citation type="submission" date="2019-06" db="EMBL/GenBank/DDBJ databases">
        <title>Discovery of a novel chromosome fission-fusion reversal in muntjac.</title>
        <authorList>
            <person name="Mudd A.B."/>
            <person name="Bredeson J.V."/>
            <person name="Baum R."/>
            <person name="Hockemeyer D."/>
            <person name="Rokhsar D.S."/>
        </authorList>
    </citation>
    <scope>NUCLEOTIDE SEQUENCE [LARGE SCALE GENOMIC DNA]</scope>
    <source>
        <strain evidence="9">UCam_UCB_Mr</strain>
        <tissue evidence="9">Fibroblast cell line</tissue>
    </source>
</reference>
<dbReference type="PROSITE" id="PS00135">
    <property type="entry name" value="TRYPSIN_SER"/>
    <property type="match status" value="1"/>
</dbReference>
<evidence type="ECO:0000256" key="4">
    <source>
        <dbReference type="ARBA" id="ARBA00022825"/>
    </source>
</evidence>
<evidence type="ECO:0000313" key="9">
    <source>
        <dbReference type="EMBL" id="KAB0353216.1"/>
    </source>
</evidence>
<evidence type="ECO:0000259" key="8">
    <source>
        <dbReference type="PROSITE" id="PS50240"/>
    </source>
</evidence>
<keyword evidence="3" id="KW-0378">Hydrolase</keyword>
<keyword evidence="4" id="KW-0720">Serine protease</keyword>
<name>A0A5N3VVM7_MUNRE</name>
<dbReference type="GO" id="GO:0006508">
    <property type="term" value="P:proteolysis"/>
    <property type="evidence" value="ECO:0007669"/>
    <property type="project" value="UniProtKB-KW"/>
</dbReference>
<evidence type="ECO:0000256" key="2">
    <source>
        <dbReference type="ARBA" id="ARBA00022729"/>
    </source>
</evidence>
<dbReference type="SMART" id="SM00020">
    <property type="entry name" value="Tryp_SPc"/>
    <property type="match status" value="1"/>
</dbReference>
<keyword evidence="5" id="KW-1015">Disulfide bond</keyword>
<keyword evidence="2" id="KW-0732">Signal</keyword>
<keyword evidence="6" id="KW-0325">Glycoprotein</keyword>
<gene>
    <name evidence="9" type="ORF">FD755_024070</name>
</gene>
<accession>A0A5N3VVM7</accession>
<dbReference type="EMBL" id="VCEB01001482">
    <property type="protein sequence ID" value="KAB0353216.1"/>
    <property type="molecule type" value="Genomic_DNA"/>
</dbReference>
<organism evidence="9 10">
    <name type="scientific">Muntiacus reevesi</name>
    <name type="common">Reeves' muntjac</name>
    <name type="synonym">Cervus reevesi</name>
    <dbReference type="NCBI Taxonomy" id="9886"/>
    <lineage>
        <taxon>Eukaryota</taxon>
        <taxon>Metazoa</taxon>
        <taxon>Chordata</taxon>
        <taxon>Craniata</taxon>
        <taxon>Vertebrata</taxon>
        <taxon>Euteleostomi</taxon>
        <taxon>Mammalia</taxon>
        <taxon>Eutheria</taxon>
        <taxon>Laurasiatheria</taxon>
        <taxon>Artiodactyla</taxon>
        <taxon>Ruminantia</taxon>
        <taxon>Pecora</taxon>
        <taxon>Cervidae</taxon>
        <taxon>Muntiacinae</taxon>
        <taxon>Muntiacus</taxon>
    </lineage>
</organism>
<dbReference type="PANTHER" id="PTHR24253:SF159">
    <property type="entry name" value="SERINE PROTEASE 42"/>
    <property type="match status" value="1"/>
</dbReference>
<keyword evidence="10" id="KW-1185">Reference proteome</keyword>
<evidence type="ECO:0000256" key="5">
    <source>
        <dbReference type="ARBA" id="ARBA00023157"/>
    </source>
</evidence>
<evidence type="ECO:0000256" key="7">
    <source>
        <dbReference type="ARBA" id="ARBA00024195"/>
    </source>
</evidence>
<dbReference type="InterPro" id="IPR033116">
    <property type="entry name" value="TRYPSIN_SER"/>
</dbReference>
<dbReference type="SUPFAM" id="SSF50494">
    <property type="entry name" value="Trypsin-like serine proteases"/>
    <property type="match status" value="1"/>
</dbReference>
<keyword evidence="1" id="KW-0645">Protease</keyword>
<dbReference type="Pfam" id="PF00089">
    <property type="entry name" value="Trypsin"/>
    <property type="match status" value="1"/>
</dbReference>
<protein>
    <recommendedName>
        <fullName evidence="8">Peptidase S1 domain-containing protein</fullName>
    </recommendedName>
</protein>
<dbReference type="InterPro" id="IPR009003">
    <property type="entry name" value="Peptidase_S1_PA"/>
</dbReference>
<evidence type="ECO:0000313" key="10">
    <source>
        <dbReference type="Proteomes" id="UP000326062"/>
    </source>
</evidence>
<evidence type="ECO:0000256" key="6">
    <source>
        <dbReference type="ARBA" id="ARBA00023180"/>
    </source>
</evidence>
<evidence type="ECO:0000256" key="3">
    <source>
        <dbReference type="ARBA" id="ARBA00022801"/>
    </source>
</evidence>